<keyword evidence="3 9" id="KW-0597">Phosphoprotein</keyword>
<evidence type="ECO:0000256" key="1">
    <source>
        <dbReference type="ARBA" id="ARBA00000085"/>
    </source>
</evidence>
<dbReference type="SMART" id="SM00448">
    <property type="entry name" value="REC"/>
    <property type="match status" value="1"/>
</dbReference>
<dbReference type="Pfam" id="PF02518">
    <property type="entry name" value="HATPase_c"/>
    <property type="match status" value="1"/>
</dbReference>
<dbReference type="InterPro" id="IPR036097">
    <property type="entry name" value="HisK_dim/P_sf"/>
</dbReference>
<keyword evidence="5" id="KW-0547">Nucleotide-binding</keyword>
<dbReference type="SUPFAM" id="SSF55874">
    <property type="entry name" value="ATPase domain of HSP90 chaperone/DNA topoisomerase II/histidine kinase"/>
    <property type="match status" value="1"/>
</dbReference>
<gene>
    <name evidence="12" type="ORF">DIT68_01230</name>
</gene>
<dbReference type="SUPFAM" id="SSF55785">
    <property type="entry name" value="PYP-like sensor domain (PAS domain)"/>
    <property type="match status" value="1"/>
</dbReference>
<dbReference type="SUPFAM" id="SSF52172">
    <property type="entry name" value="CheY-like"/>
    <property type="match status" value="1"/>
</dbReference>
<comment type="caution">
    <text evidence="12">The sequence shown here is derived from an EMBL/GenBank/DDBJ whole genome shotgun (WGS) entry which is preliminary data.</text>
</comment>
<dbReference type="InterPro" id="IPR005467">
    <property type="entry name" value="His_kinase_dom"/>
</dbReference>
<dbReference type="Pfam" id="PF00512">
    <property type="entry name" value="HisKA"/>
    <property type="match status" value="1"/>
</dbReference>
<dbReference type="InterPro" id="IPR003661">
    <property type="entry name" value="HisK_dim/P_dom"/>
</dbReference>
<dbReference type="CDD" id="cd00082">
    <property type="entry name" value="HisKA"/>
    <property type="match status" value="1"/>
</dbReference>
<dbReference type="SMART" id="SM00388">
    <property type="entry name" value="HisKA"/>
    <property type="match status" value="1"/>
</dbReference>
<dbReference type="InterPro" id="IPR001789">
    <property type="entry name" value="Sig_transdc_resp-reg_receiver"/>
</dbReference>
<evidence type="ECO:0000256" key="2">
    <source>
        <dbReference type="ARBA" id="ARBA00012438"/>
    </source>
</evidence>
<keyword evidence="4" id="KW-0808">Transferase</keyword>
<dbReference type="CDD" id="cd00156">
    <property type="entry name" value="REC"/>
    <property type="match status" value="1"/>
</dbReference>
<dbReference type="Gene3D" id="1.10.287.130">
    <property type="match status" value="1"/>
</dbReference>
<keyword evidence="13" id="KW-1185">Reference proteome</keyword>
<reference evidence="12 13" key="1">
    <citation type="submission" date="2018-05" db="EMBL/GenBank/DDBJ databases">
        <title>Brumimicrobium oceani sp. nov., isolated from coastal sediment.</title>
        <authorList>
            <person name="Kou Y."/>
        </authorList>
    </citation>
    <scope>NUCLEOTIDE SEQUENCE [LARGE SCALE GENOMIC DNA]</scope>
    <source>
        <strain evidence="12 13">C305</strain>
    </source>
</reference>
<dbReference type="GO" id="GO:0005524">
    <property type="term" value="F:ATP binding"/>
    <property type="evidence" value="ECO:0007669"/>
    <property type="project" value="UniProtKB-KW"/>
</dbReference>
<dbReference type="OrthoDB" id="1931120at2"/>
<dbReference type="RefSeq" id="WP_109357989.1">
    <property type="nucleotide sequence ID" value="NZ_QFRJ01000001.1"/>
</dbReference>
<dbReference type="Pfam" id="PF00072">
    <property type="entry name" value="Response_reg"/>
    <property type="match status" value="1"/>
</dbReference>
<feature type="modified residue" description="4-aspartylphosphate" evidence="9">
    <location>
        <position position="56"/>
    </location>
</feature>
<feature type="domain" description="Response regulatory" evidence="11">
    <location>
        <begin position="4"/>
        <end position="121"/>
    </location>
</feature>
<dbReference type="PROSITE" id="PS50109">
    <property type="entry name" value="HIS_KIN"/>
    <property type="match status" value="1"/>
</dbReference>
<evidence type="ECO:0000259" key="10">
    <source>
        <dbReference type="PROSITE" id="PS50109"/>
    </source>
</evidence>
<reference evidence="12 13" key="2">
    <citation type="submission" date="2018-05" db="EMBL/GenBank/DDBJ databases">
        <authorList>
            <person name="Lanie J.A."/>
            <person name="Ng W.-L."/>
            <person name="Kazmierczak K.M."/>
            <person name="Andrzejewski T.M."/>
            <person name="Davidsen T.M."/>
            <person name="Wayne K.J."/>
            <person name="Tettelin H."/>
            <person name="Glass J.I."/>
            <person name="Rusch D."/>
            <person name="Podicherti R."/>
            <person name="Tsui H.-C.T."/>
            <person name="Winkler M.E."/>
        </authorList>
    </citation>
    <scope>NUCLEOTIDE SEQUENCE [LARGE SCALE GENOMIC DNA]</scope>
    <source>
        <strain evidence="12 13">C305</strain>
    </source>
</reference>
<dbReference type="PANTHER" id="PTHR43065">
    <property type="entry name" value="SENSOR HISTIDINE KINASE"/>
    <property type="match status" value="1"/>
</dbReference>
<name>A0A2U2XGS4_9FLAO</name>
<evidence type="ECO:0000256" key="6">
    <source>
        <dbReference type="ARBA" id="ARBA00022777"/>
    </source>
</evidence>
<keyword evidence="6" id="KW-0418">Kinase</keyword>
<dbReference type="InterPro" id="IPR011006">
    <property type="entry name" value="CheY-like_superfamily"/>
</dbReference>
<keyword evidence="8" id="KW-0902">Two-component regulatory system</keyword>
<sequence length="481" mass="55053">MSVKVLIIDDDEDDYVIMSHYLSKIQTEKYEIFWCNDYDFAEEEILKGDHDIYLIDHFLGKGEGIEIIERIRDRNILKPMILLTGSSDYSVDEKAMAKGASDFLVKKEVRVDTIERAMRYAIERYNQQRSIRAQEKKYRSLFELSLEPFLVLDDQLQISEYNAAFLDVFHDQNTPSHLLRGKAFQALFKYEFDYAALLQQLQKDGFVKGFKTTLLDQEKDIVATLSIAHLPKGDDVDLNAYHVAISDLTTIMEQEAELKKAEKMSMSGRMARMIAHEIRNPLTNIRLAVGELSAFSDAIEDNSDAKSLEQMIERNTIRISDLIDDMLKSARPPELEIVPSQLKKIINAAIDFCQDRVELLNVNLVKAFCEQEVTGEWDPEKLKIALVNIIINCIEAMDETENPELLITLTQQEGKPVIYIKDNGKGMDEETQLNLFDPFFTNRKNGLGLGMTATLNIINMHKGKITVNSEEGKGTEFKIRL</sequence>
<comment type="catalytic activity">
    <reaction evidence="1">
        <text>ATP + protein L-histidine = ADP + protein N-phospho-L-histidine.</text>
        <dbReference type="EC" id="2.7.13.3"/>
    </reaction>
</comment>
<dbReference type="PANTHER" id="PTHR43065:SF10">
    <property type="entry name" value="PEROXIDE STRESS-ACTIVATED HISTIDINE KINASE MAK3"/>
    <property type="match status" value="1"/>
</dbReference>
<dbReference type="Gene3D" id="3.30.565.10">
    <property type="entry name" value="Histidine kinase-like ATPase, C-terminal domain"/>
    <property type="match status" value="1"/>
</dbReference>
<evidence type="ECO:0000256" key="8">
    <source>
        <dbReference type="ARBA" id="ARBA00023012"/>
    </source>
</evidence>
<dbReference type="EC" id="2.7.13.3" evidence="2"/>
<evidence type="ECO:0000256" key="5">
    <source>
        <dbReference type="ARBA" id="ARBA00022741"/>
    </source>
</evidence>
<proteinExistence type="predicted"/>
<feature type="domain" description="Histidine kinase" evidence="10">
    <location>
        <begin position="273"/>
        <end position="481"/>
    </location>
</feature>
<evidence type="ECO:0000259" key="11">
    <source>
        <dbReference type="PROSITE" id="PS50110"/>
    </source>
</evidence>
<accession>A0A2U2XGS4</accession>
<evidence type="ECO:0000256" key="4">
    <source>
        <dbReference type="ARBA" id="ARBA00022679"/>
    </source>
</evidence>
<evidence type="ECO:0000256" key="9">
    <source>
        <dbReference type="PROSITE-ProRule" id="PRU00169"/>
    </source>
</evidence>
<dbReference type="AlphaFoldDB" id="A0A2U2XGS4"/>
<dbReference type="GO" id="GO:0000155">
    <property type="term" value="F:phosphorelay sensor kinase activity"/>
    <property type="evidence" value="ECO:0007669"/>
    <property type="project" value="InterPro"/>
</dbReference>
<keyword evidence="7" id="KW-0067">ATP-binding</keyword>
<dbReference type="InterPro" id="IPR036890">
    <property type="entry name" value="HATPase_C_sf"/>
</dbReference>
<evidence type="ECO:0000256" key="3">
    <source>
        <dbReference type="ARBA" id="ARBA00022553"/>
    </source>
</evidence>
<protein>
    <recommendedName>
        <fullName evidence="2">histidine kinase</fullName>
        <ecNumber evidence="2">2.7.13.3</ecNumber>
    </recommendedName>
</protein>
<dbReference type="SUPFAM" id="SSF47384">
    <property type="entry name" value="Homodimeric domain of signal transducing histidine kinase"/>
    <property type="match status" value="1"/>
</dbReference>
<dbReference type="InterPro" id="IPR003594">
    <property type="entry name" value="HATPase_dom"/>
</dbReference>
<dbReference type="EMBL" id="QFRJ01000001">
    <property type="protein sequence ID" value="PWH86911.1"/>
    <property type="molecule type" value="Genomic_DNA"/>
</dbReference>
<evidence type="ECO:0000313" key="13">
    <source>
        <dbReference type="Proteomes" id="UP000245370"/>
    </source>
</evidence>
<dbReference type="PROSITE" id="PS50110">
    <property type="entry name" value="RESPONSE_REGULATORY"/>
    <property type="match status" value="1"/>
</dbReference>
<dbReference type="PRINTS" id="PR00344">
    <property type="entry name" value="BCTRLSENSOR"/>
</dbReference>
<evidence type="ECO:0000313" key="12">
    <source>
        <dbReference type="EMBL" id="PWH86911.1"/>
    </source>
</evidence>
<dbReference type="InterPro" id="IPR004358">
    <property type="entry name" value="Sig_transdc_His_kin-like_C"/>
</dbReference>
<dbReference type="InterPro" id="IPR035965">
    <property type="entry name" value="PAS-like_dom_sf"/>
</dbReference>
<organism evidence="12 13">
    <name type="scientific">Brumimicrobium oceani</name>
    <dbReference type="NCBI Taxonomy" id="2100725"/>
    <lineage>
        <taxon>Bacteria</taxon>
        <taxon>Pseudomonadati</taxon>
        <taxon>Bacteroidota</taxon>
        <taxon>Flavobacteriia</taxon>
        <taxon>Flavobacteriales</taxon>
        <taxon>Crocinitomicaceae</taxon>
        <taxon>Brumimicrobium</taxon>
    </lineage>
</organism>
<dbReference type="Gene3D" id="3.40.50.2300">
    <property type="match status" value="1"/>
</dbReference>
<evidence type="ECO:0000256" key="7">
    <source>
        <dbReference type="ARBA" id="ARBA00022840"/>
    </source>
</evidence>
<dbReference type="Proteomes" id="UP000245370">
    <property type="component" value="Unassembled WGS sequence"/>
</dbReference>
<dbReference type="Gene3D" id="3.30.450.20">
    <property type="entry name" value="PAS domain"/>
    <property type="match status" value="1"/>
</dbReference>
<dbReference type="SMART" id="SM00387">
    <property type="entry name" value="HATPase_c"/>
    <property type="match status" value="1"/>
</dbReference>